<protein>
    <recommendedName>
        <fullName evidence="3">Enamine deaminase RidA</fullName>
    </recommendedName>
</protein>
<dbReference type="RefSeq" id="WP_098740251.1">
    <property type="nucleotide sequence ID" value="NZ_PDKW01000043.1"/>
</dbReference>
<dbReference type="AlphaFoldDB" id="A0A2B8B934"/>
<name>A0A2B8B934_9PROT</name>
<comment type="caution">
    <text evidence="1">The sequence shown here is derived from an EMBL/GenBank/DDBJ whole genome shotgun (WGS) entry which is preliminary data.</text>
</comment>
<evidence type="ECO:0008006" key="3">
    <source>
        <dbReference type="Google" id="ProtNLM"/>
    </source>
</evidence>
<dbReference type="SUPFAM" id="SSF55298">
    <property type="entry name" value="YjgF-like"/>
    <property type="match status" value="1"/>
</dbReference>
<organism evidence="1 2">
    <name type="scientific">Azospirillum palustre</name>
    <dbReference type="NCBI Taxonomy" id="2044885"/>
    <lineage>
        <taxon>Bacteria</taxon>
        <taxon>Pseudomonadati</taxon>
        <taxon>Pseudomonadota</taxon>
        <taxon>Alphaproteobacteria</taxon>
        <taxon>Rhodospirillales</taxon>
        <taxon>Azospirillaceae</taxon>
        <taxon>Azospirillum</taxon>
    </lineage>
</organism>
<dbReference type="InterPro" id="IPR035959">
    <property type="entry name" value="RutC-like_sf"/>
</dbReference>
<dbReference type="InterPro" id="IPR006175">
    <property type="entry name" value="YjgF/YER057c/UK114"/>
</dbReference>
<dbReference type="PANTHER" id="PTHR11803:SF39">
    <property type="entry name" value="2-IMINOBUTANOATE_2-IMINOPROPANOATE DEAMINASE"/>
    <property type="match status" value="1"/>
</dbReference>
<dbReference type="PANTHER" id="PTHR11803">
    <property type="entry name" value="2-IMINOBUTANOATE/2-IMINOPROPANOATE DEAMINASE RIDA"/>
    <property type="match status" value="1"/>
</dbReference>
<evidence type="ECO:0000313" key="2">
    <source>
        <dbReference type="Proteomes" id="UP000225379"/>
    </source>
</evidence>
<sequence>MTKRRQSLELPNAKHSAPIPMGARVGNMIFSSGIMGQNPTNGDLPDDPALQARYAFQNMKALVEAGGGTLDDIGRITVFIKDNSMRAHVNTQWAEYFPDEHSRPARHAIVLDLPGGMLVQLEIVAVVPDARQET</sequence>
<dbReference type="EMBL" id="PDKW01000043">
    <property type="protein sequence ID" value="PGH54209.1"/>
    <property type="molecule type" value="Genomic_DNA"/>
</dbReference>
<keyword evidence="2" id="KW-1185">Reference proteome</keyword>
<dbReference type="GO" id="GO:0019239">
    <property type="term" value="F:deaminase activity"/>
    <property type="evidence" value="ECO:0007669"/>
    <property type="project" value="TreeGrafter"/>
</dbReference>
<reference evidence="2" key="1">
    <citation type="submission" date="2017-10" db="EMBL/GenBank/DDBJ databases">
        <authorList>
            <person name="Kravchenko I.K."/>
            <person name="Grouzdev D.S."/>
        </authorList>
    </citation>
    <scope>NUCLEOTIDE SEQUENCE [LARGE SCALE GENOMIC DNA]</scope>
    <source>
        <strain evidence="2">B2</strain>
    </source>
</reference>
<accession>A0A2B8B934</accession>
<dbReference type="GO" id="GO:0005829">
    <property type="term" value="C:cytosol"/>
    <property type="evidence" value="ECO:0007669"/>
    <property type="project" value="TreeGrafter"/>
</dbReference>
<proteinExistence type="predicted"/>
<dbReference type="Gene3D" id="3.30.1330.40">
    <property type="entry name" value="RutC-like"/>
    <property type="match status" value="1"/>
</dbReference>
<gene>
    <name evidence="1" type="ORF">CRT60_30845</name>
</gene>
<dbReference type="Pfam" id="PF01042">
    <property type="entry name" value="Ribonuc_L-PSP"/>
    <property type="match status" value="1"/>
</dbReference>
<dbReference type="OrthoDB" id="9808943at2"/>
<dbReference type="CDD" id="cd00448">
    <property type="entry name" value="YjgF_YER057c_UK114_family"/>
    <property type="match status" value="1"/>
</dbReference>
<dbReference type="Proteomes" id="UP000225379">
    <property type="component" value="Unassembled WGS sequence"/>
</dbReference>
<evidence type="ECO:0000313" key="1">
    <source>
        <dbReference type="EMBL" id="PGH54209.1"/>
    </source>
</evidence>